<feature type="compositionally biased region" description="Basic and acidic residues" evidence="1">
    <location>
        <begin position="90"/>
        <end position="100"/>
    </location>
</feature>
<evidence type="ECO:0000256" key="1">
    <source>
        <dbReference type="SAM" id="MobiDB-lite"/>
    </source>
</evidence>
<feature type="region of interest" description="Disordered" evidence="1">
    <location>
        <begin position="18"/>
        <end position="51"/>
    </location>
</feature>
<reference evidence="2" key="1">
    <citation type="submission" date="2021-02" db="EMBL/GenBank/DDBJ databases">
        <authorList>
            <person name="Dougan E. K."/>
            <person name="Rhodes N."/>
            <person name="Thang M."/>
            <person name="Chan C."/>
        </authorList>
    </citation>
    <scope>NUCLEOTIDE SEQUENCE</scope>
</reference>
<dbReference type="OrthoDB" id="440350at2759"/>
<dbReference type="AlphaFoldDB" id="A0A812THP7"/>
<feature type="compositionally biased region" description="Basic and acidic residues" evidence="1">
    <location>
        <begin position="33"/>
        <end position="44"/>
    </location>
</feature>
<feature type="compositionally biased region" description="Basic and acidic residues" evidence="1">
    <location>
        <begin position="407"/>
        <end position="419"/>
    </location>
</feature>
<feature type="region of interest" description="Disordered" evidence="1">
    <location>
        <begin position="90"/>
        <end position="116"/>
    </location>
</feature>
<sequence length="531" mass="59727">MGTCTSCLGLREKLVDTNDPSERVEFLPQSQESKPRSGSEKLQGEDEEEEEFKLITFNTTLEFRRVRSNSKRRCNSAPAKLLEHEHVLTQEEIGPEEKPPETPTKQGLEVERGEEDQRVVPRELDGEEEGHMVHILNHPCDDAFEPQPFTFEMVAGMTAARRLRIWQTVPDRPHACGNTCTACCSLFNAAWRLATMHPFPVGRQPGHPSAGKDLEVPDDLPEHSIYINECSLRKEDLKALLIGVAPEERQETLGEGFEDELDQTFSEMDQARLIDSVDGFKAMLLAKYGSFFAAWVYALDRERNGFVAKQDFALICRRLGVQRVSYLWREFMQDQKGGILTLQIFDLETAQSWSELHHLLLEASAAKQQSKDATAPAIVQAPHEAEAEAAEDPPPDPTADGVGSPDGDGHHDVSDRPEEAQPLDLASTPAPASRPSPLPSLKDGWRAAFDPGHIRRVGRQRFFEGCKSLGYSKDANRLFDLLRPDPFREYLIFEDIVGDINPNDFNLRLNPDGIPFAKDRYRSLETEEGKK</sequence>
<name>A0A812THP7_SYMPI</name>
<evidence type="ECO:0000313" key="2">
    <source>
        <dbReference type="EMBL" id="CAE7532512.1"/>
    </source>
</evidence>
<feature type="non-terminal residue" evidence="2">
    <location>
        <position position="1"/>
    </location>
</feature>
<feature type="region of interest" description="Disordered" evidence="1">
    <location>
        <begin position="384"/>
        <end position="444"/>
    </location>
</feature>
<dbReference type="Proteomes" id="UP000649617">
    <property type="component" value="Unassembled WGS sequence"/>
</dbReference>
<evidence type="ECO:0000313" key="3">
    <source>
        <dbReference type="Proteomes" id="UP000649617"/>
    </source>
</evidence>
<proteinExistence type="predicted"/>
<gene>
    <name evidence="2" type="primary">ftsH</name>
    <name evidence="2" type="ORF">SPIL2461_LOCUS14035</name>
</gene>
<organism evidence="2 3">
    <name type="scientific">Symbiodinium pilosum</name>
    <name type="common">Dinoflagellate</name>
    <dbReference type="NCBI Taxonomy" id="2952"/>
    <lineage>
        <taxon>Eukaryota</taxon>
        <taxon>Sar</taxon>
        <taxon>Alveolata</taxon>
        <taxon>Dinophyceae</taxon>
        <taxon>Suessiales</taxon>
        <taxon>Symbiodiniaceae</taxon>
        <taxon>Symbiodinium</taxon>
    </lineage>
</organism>
<protein>
    <submittedName>
        <fullName evidence="2">FtsH protein</fullName>
    </submittedName>
</protein>
<keyword evidence="3" id="KW-1185">Reference proteome</keyword>
<comment type="caution">
    <text evidence="2">The sequence shown here is derived from an EMBL/GenBank/DDBJ whole genome shotgun (WGS) entry which is preliminary data.</text>
</comment>
<accession>A0A812THP7</accession>
<dbReference type="EMBL" id="CAJNIZ010031768">
    <property type="protein sequence ID" value="CAE7532512.1"/>
    <property type="molecule type" value="Genomic_DNA"/>
</dbReference>